<dbReference type="Proteomes" id="UP000007113">
    <property type="component" value="Chromosome"/>
</dbReference>
<name>G8NRI4_GRAMM</name>
<evidence type="ECO:0000313" key="1">
    <source>
        <dbReference type="EMBL" id="AEU37342.1"/>
    </source>
</evidence>
<accession>G8NRI4</accession>
<organism evidence="1 2">
    <name type="scientific">Granulicella mallensis (strain ATCC BAA-1857 / DSM 23137 / MP5ACTX8)</name>
    <dbReference type="NCBI Taxonomy" id="682795"/>
    <lineage>
        <taxon>Bacteria</taxon>
        <taxon>Pseudomonadati</taxon>
        <taxon>Acidobacteriota</taxon>
        <taxon>Terriglobia</taxon>
        <taxon>Terriglobales</taxon>
        <taxon>Acidobacteriaceae</taxon>
        <taxon>Granulicella</taxon>
    </lineage>
</organism>
<dbReference type="STRING" id="682795.AciX8_3039"/>
<gene>
    <name evidence="1" type="ordered locus">AciX8_3039</name>
</gene>
<reference evidence="1 2" key="1">
    <citation type="submission" date="2011-11" db="EMBL/GenBank/DDBJ databases">
        <title>Complete sequence of Granulicella mallensis MP5ACTX8.</title>
        <authorList>
            <consortium name="US DOE Joint Genome Institute"/>
            <person name="Lucas S."/>
            <person name="Copeland A."/>
            <person name="Lapidus A."/>
            <person name="Cheng J.-F."/>
            <person name="Goodwin L."/>
            <person name="Pitluck S."/>
            <person name="Peters L."/>
            <person name="Lu M."/>
            <person name="Detter J.C."/>
            <person name="Han C."/>
            <person name="Tapia R."/>
            <person name="Land M."/>
            <person name="Hauser L."/>
            <person name="Kyrpides N."/>
            <person name="Ivanova N."/>
            <person name="Mikhailova N."/>
            <person name="Pagani I."/>
            <person name="Rawat S."/>
            <person name="Mannisto M."/>
            <person name="Haggblom M."/>
            <person name="Woyke T."/>
        </authorList>
    </citation>
    <scope>NUCLEOTIDE SEQUENCE [LARGE SCALE GENOMIC DNA]</scope>
    <source>
        <strain evidence="2">ATCC BAA-1857 / DSM 23137 / MP5ACTX8</strain>
    </source>
</reference>
<proteinExistence type="predicted"/>
<dbReference type="Pfam" id="PF03683">
    <property type="entry name" value="UPF0175"/>
    <property type="match status" value="1"/>
</dbReference>
<sequence length="92" mass="10283">MQVTIDIPDTLAAQLSAAGKNPSRAALEALAVDGYRTRQLSEGEVRTMLGYETRMQVHELLKEHGIYLNFSVEDLQQDIETSDRLFERSTAA</sequence>
<evidence type="ECO:0000313" key="2">
    <source>
        <dbReference type="Proteomes" id="UP000007113"/>
    </source>
</evidence>
<dbReference type="eggNOG" id="COG2886">
    <property type="taxonomic scope" value="Bacteria"/>
</dbReference>
<dbReference type="KEGG" id="gma:AciX8_3039"/>
<dbReference type="AlphaFoldDB" id="G8NRI4"/>
<protein>
    <submittedName>
        <fullName evidence="1">Uncharacterized protein</fullName>
    </submittedName>
</protein>
<keyword evidence="2" id="KW-1185">Reference proteome</keyword>
<dbReference type="HOGENOM" id="CLU_154570_0_0_0"/>
<dbReference type="OrthoDB" id="123138at2"/>
<dbReference type="EMBL" id="CP003130">
    <property type="protein sequence ID" value="AEU37342.1"/>
    <property type="molecule type" value="Genomic_DNA"/>
</dbReference>
<dbReference type="RefSeq" id="WP_014266219.1">
    <property type="nucleotide sequence ID" value="NC_016631.1"/>
</dbReference>
<dbReference type="InterPro" id="IPR005368">
    <property type="entry name" value="UPF0175"/>
</dbReference>